<evidence type="ECO:0000313" key="1">
    <source>
        <dbReference type="EMBL" id="MBK7423898.1"/>
    </source>
</evidence>
<name>A0A9D7FDJ2_9RHOO</name>
<dbReference type="AlphaFoldDB" id="A0A9D7FDJ2"/>
<dbReference type="Proteomes" id="UP000886602">
    <property type="component" value="Unassembled WGS sequence"/>
</dbReference>
<accession>A0A9D7FDJ2</accession>
<evidence type="ECO:0000313" key="2">
    <source>
        <dbReference type="Proteomes" id="UP000886602"/>
    </source>
</evidence>
<protein>
    <submittedName>
        <fullName evidence="1">Uncharacterized protein</fullName>
    </submittedName>
</protein>
<organism evidence="1 2">
    <name type="scientific">Candidatus Propionivibrio dominans</name>
    <dbReference type="NCBI Taxonomy" id="2954373"/>
    <lineage>
        <taxon>Bacteria</taxon>
        <taxon>Pseudomonadati</taxon>
        <taxon>Pseudomonadota</taxon>
        <taxon>Betaproteobacteria</taxon>
        <taxon>Rhodocyclales</taxon>
        <taxon>Rhodocyclaceae</taxon>
        <taxon>Propionivibrio</taxon>
    </lineage>
</organism>
<sequence>MIPHSCVAIETKKFPILEGEDDEIVNERMYGKALCKYLEHHLPEVGIKVPSFCAEDWGWWLEVEDGDFMMALCIYSDPDAKHDPERYAILPSILNEKKWSWSKFRYIDVSKNVLNVVEKLEKLFRKDAEISVVTRHDDFPF</sequence>
<gene>
    <name evidence="1" type="ORF">IPJ48_12765</name>
</gene>
<proteinExistence type="predicted"/>
<dbReference type="EMBL" id="JADJNC010000019">
    <property type="protein sequence ID" value="MBK7423898.1"/>
    <property type="molecule type" value="Genomic_DNA"/>
</dbReference>
<comment type="caution">
    <text evidence="1">The sequence shown here is derived from an EMBL/GenBank/DDBJ whole genome shotgun (WGS) entry which is preliminary data.</text>
</comment>
<reference evidence="1" key="1">
    <citation type="submission" date="2020-10" db="EMBL/GenBank/DDBJ databases">
        <title>Connecting structure to function with the recovery of over 1000 high-quality activated sludge metagenome-assembled genomes encoding full-length rRNA genes using long-read sequencing.</title>
        <authorList>
            <person name="Singleton C.M."/>
            <person name="Petriglieri F."/>
            <person name="Kristensen J.M."/>
            <person name="Kirkegaard R.H."/>
            <person name="Michaelsen T.Y."/>
            <person name="Andersen M.H."/>
            <person name="Karst S.M."/>
            <person name="Dueholm M.S."/>
            <person name="Nielsen P.H."/>
            <person name="Albertsen M."/>
        </authorList>
    </citation>
    <scope>NUCLEOTIDE SEQUENCE</scope>
    <source>
        <strain evidence="1">EsbW_18-Q3-R4-48_MAXAC.044</strain>
    </source>
</reference>